<dbReference type="GO" id="GO:0005886">
    <property type="term" value="C:plasma membrane"/>
    <property type="evidence" value="ECO:0007669"/>
    <property type="project" value="InterPro"/>
</dbReference>
<proteinExistence type="predicted"/>
<evidence type="ECO:0000313" key="1">
    <source>
        <dbReference type="EMBL" id="MBK9984607.1"/>
    </source>
</evidence>
<dbReference type="InterPro" id="IPR026265">
    <property type="entry name" value="LptC"/>
</dbReference>
<dbReference type="NCBIfam" id="TIGR04409">
    <property type="entry name" value="LptC_YrbK"/>
    <property type="match status" value="1"/>
</dbReference>
<protein>
    <submittedName>
        <fullName evidence="1">LPS export ABC transporter periplasmic protein LptC</fullName>
    </submittedName>
</protein>
<dbReference type="EMBL" id="JADKGY010000030">
    <property type="protein sequence ID" value="MBK9984607.1"/>
    <property type="molecule type" value="Genomic_DNA"/>
</dbReference>
<dbReference type="PROSITE" id="PS51257">
    <property type="entry name" value="PROKAR_LIPOPROTEIN"/>
    <property type="match status" value="1"/>
</dbReference>
<dbReference type="GO" id="GO:0015221">
    <property type="term" value="F:lipopolysaccharide transmembrane transporter activity"/>
    <property type="evidence" value="ECO:0007669"/>
    <property type="project" value="InterPro"/>
</dbReference>
<sequence length="183" mass="21318">MKYLFILSTVLLAFASCVVEEPDLSRYTGSKIDNVEEARNIEVKYTDSSYLVFILKAPLTRRSLEKYAVEEEFPEGLQVTFYDKSGQPRSWLKSDYARRDQVNRKIVIQKNVVLYNDRGQRLEGPELIWDERSKEFHTDRFVKIIDNDKTIYSYGFKANEAFTRYELNSGSGNMHVEEGKGSE</sequence>
<dbReference type="AlphaFoldDB" id="A0A9D7SZ37"/>
<reference evidence="1 2" key="1">
    <citation type="submission" date="2020-10" db="EMBL/GenBank/DDBJ databases">
        <title>Connecting structure to function with the recovery of over 1000 high-quality activated sludge metagenome-assembled genomes encoding full-length rRNA genes using long-read sequencing.</title>
        <authorList>
            <person name="Singleton C.M."/>
            <person name="Petriglieri F."/>
            <person name="Kristensen J.M."/>
            <person name="Kirkegaard R.H."/>
            <person name="Michaelsen T.Y."/>
            <person name="Andersen M.H."/>
            <person name="Karst S.M."/>
            <person name="Dueholm M.S."/>
            <person name="Nielsen P.H."/>
            <person name="Albertsen M."/>
        </authorList>
    </citation>
    <scope>NUCLEOTIDE SEQUENCE [LARGE SCALE GENOMIC DNA]</scope>
    <source>
        <strain evidence="1">Ribe_18-Q3-R11-54_MAXAC.273</strain>
    </source>
</reference>
<organism evidence="1 2">
    <name type="scientific">Candidatus Opimibacter skivensis</name>
    <dbReference type="NCBI Taxonomy" id="2982028"/>
    <lineage>
        <taxon>Bacteria</taxon>
        <taxon>Pseudomonadati</taxon>
        <taxon>Bacteroidota</taxon>
        <taxon>Saprospiria</taxon>
        <taxon>Saprospirales</taxon>
        <taxon>Saprospiraceae</taxon>
        <taxon>Candidatus Opimibacter</taxon>
    </lineage>
</organism>
<gene>
    <name evidence="1" type="primary">lptC</name>
    <name evidence="1" type="ORF">IPP15_19960</name>
</gene>
<comment type="caution">
    <text evidence="1">The sequence shown here is derived from an EMBL/GenBank/DDBJ whole genome shotgun (WGS) entry which is preliminary data.</text>
</comment>
<dbReference type="Proteomes" id="UP000808337">
    <property type="component" value="Unassembled WGS sequence"/>
</dbReference>
<name>A0A9D7SZ37_9BACT</name>
<dbReference type="Gene3D" id="2.60.450.10">
    <property type="entry name" value="Lipopolysaccharide (LPS) transport protein A like domain"/>
    <property type="match status" value="1"/>
</dbReference>
<evidence type="ECO:0000313" key="2">
    <source>
        <dbReference type="Proteomes" id="UP000808337"/>
    </source>
</evidence>
<accession>A0A9D7SZ37</accession>